<evidence type="ECO:0000313" key="3">
    <source>
        <dbReference type="EMBL" id="MFD2141198.1"/>
    </source>
</evidence>
<dbReference type="InterPro" id="IPR012373">
    <property type="entry name" value="Ferrdict_sens_TM"/>
</dbReference>
<evidence type="ECO:0000259" key="1">
    <source>
        <dbReference type="Pfam" id="PF04773"/>
    </source>
</evidence>
<reference evidence="4" key="1">
    <citation type="journal article" date="2019" name="Int. J. Syst. Evol. Microbiol.">
        <title>The Global Catalogue of Microorganisms (GCM) 10K type strain sequencing project: providing services to taxonomists for standard genome sequencing and annotation.</title>
        <authorList>
            <consortium name="The Broad Institute Genomics Platform"/>
            <consortium name="The Broad Institute Genome Sequencing Center for Infectious Disease"/>
            <person name="Wu L."/>
            <person name="Ma J."/>
        </authorList>
    </citation>
    <scope>NUCLEOTIDE SEQUENCE [LARGE SCALE GENOMIC DNA]</scope>
    <source>
        <strain evidence="4">CCM 7435</strain>
    </source>
</reference>
<dbReference type="PIRSF" id="PIRSF018266">
    <property type="entry name" value="FecR"/>
    <property type="match status" value="1"/>
</dbReference>
<evidence type="ECO:0000313" key="4">
    <source>
        <dbReference type="Proteomes" id="UP001597299"/>
    </source>
</evidence>
<gene>
    <name evidence="3" type="ORF">ACFSNC_12345</name>
</gene>
<sequence>MGDSGQQAEEIELRAAEWVARLDGAPLSERETGALRAWLGEDPEHRAAFEEASATWRELGALRRDPGPLRAVVRPGRQGRQVSAARKAVRIGAVVGLLALAAGIARFQLGDPWLLVAADYRTAPGELRTVSLPDGSVVELGPSSAIALDYSEGERRVRLLAGEGFFSVAPRAGEESRPFVAEAAGGTTTALGTKFVIEENGTDAEVLAVEHQVEVATGAGRGVVLSPGQEVRYRRDGGLGRVHSRDVETATAWRRGLLVFDGARLGRVVETLNRYRRGRIVILDSALAQRRVSGVFPTRDLDDAIDTITTELGIGSRSIYPLITVLY</sequence>
<dbReference type="PANTHER" id="PTHR30273">
    <property type="entry name" value="PERIPLASMIC SIGNAL SENSOR AND SIGMA FACTOR ACTIVATOR FECR-RELATED"/>
    <property type="match status" value="1"/>
</dbReference>
<dbReference type="Proteomes" id="UP001597299">
    <property type="component" value="Unassembled WGS sequence"/>
</dbReference>
<dbReference type="Pfam" id="PF16220">
    <property type="entry name" value="DUF4880"/>
    <property type="match status" value="1"/>
</dbReference>
<keyword evidence="4" id="KW-1185">Reference proteome</keyword>
<dbReference type="PANTHER" id="PTHR30273:SF2">
    <property type="entry name" value="PROTEIN FECR"/>
    <property type="match status" value="1"/>
</dbReference>
<protein>
    <submittedName>
        <fullName evidence="3">FecR family protein</fullName>
    </submittedName>
</protein>
<dbReference type="InterPro" id="IPR006860">
    <property type="entry name" value="FecR"/>
</dbReference>
<dbReference type="Pfam" id="PF04773">
    <property type="entry name" value="FecR"/>
    <property type="match status" value="1"/>
</dbReference>
<dbReference type="RefSeq" id="WP_213350278.1">
    <property type="nucleotide sequence ID" value="NZ_JAHBGB010000002.1"/>
</dbReference>
<dbReference type="Gene3D" id="2.60.120.1440">
    <property type="match status" value="1"/>
</dbReference>
<dbReference type="Gene3D" id="3.55.50.30">
    <property type="match status" value="1"/>
</dbReference>
<dbReference type="InterPro" id="IPR032623">
    <property type="entry name" value="FecR_N"/>
</dbReference>
<proteinExistence type="predicted"/>
<feature type="domain" description="FecR N-terminal" evidence="2">
    <location>
        <begin position="15"/>
        <end position="54"/>
    </location>
</feature>
<organism evidence="3 4">
    <name type="scientific">Ancylobacter oerskovii</name>
    <dbReference type="NCBI Taxonomy" id="459519"/>
    <lineage>
        <taxon>Bacteria</taxon>
        <taxon>Pseudomonadati</taxon>
        <taxon>Pseudomonadota</taxon>
        <taxon>Alphaproteobacteria</taxon>
        <taxon>Hyphomicrobiales</taxon>
        <taxon>Xanthobacteraceae</taxon>
        <taxon>Ancylobacter</taxon>
    </lineage>
</organism>
<comment type="caution">
    <text evidence="3">The sequence shown here is derived from an EMBL/GenBank/DDBJ whole genome shotgun (WGS) entry which is preliminary data.</text>
</comment>
<name>A0ABW4YYA4_9HYPH</name>
<dbReference type="EMBL" id="JBHUHD010000001">
    <property type="protein sequence ID" value="MFD2141198.1"/>
    <property type="molecule type" value="Genomic_DNA"/>
</dbReference>
<feature type="domain" description="FecR protein" evidence="1">
    <location>
        <begin position="119"/>
        <end position="213"/>
    </location>
</feature>
<accession>A0ABW4YYA4</accession>
<evidence type="ECO:0000259" key="2">
    <source>
        <dbReference type="Pfam" id="PF16220"/>
    </source>
</evidence>